<gene>
    <name evidence="1" type="ORF">CPELLU_LOCUS16886</name>
</gene>
<name>A0A9N9JML8_9GLOM</name>
<sequence>ANLENRLQETGKVESMSHRIVETPFINDRAFGEFMIEISLLFYRNIRNDFALL</sequence>
<dbReference type="AlphaFoldDB" id="A0A9N9JML8"/>
<protein>
    <submittedName>
        <fullName evidence="1">5199_t:CDS:1</fullName>
    </submittedName>
</protein>
<feature type="non-terminal residue" evidence="1">
    <location>
        <position position="1"/>
    </location>
</feature>
<evidence type="ECO:0000313" key="1">
    <source>
        <dbReference type="EMBL" id="CAG8789181.1"/>
    </source>
</evidence>
<reference evidence="1" key="1">
    <citation type="submission" date="2021-06" db="EMBL/GenBank/DDBJ databases">
        <authorList>
            <person name="Kallberg Y."/>
            <person name="Tangrot J."/>
            <person name="Rosling A."/>
        </authorList>
    </citation>
    <scope>NUCLEOTIDE SEQUENCE</scope>
    <source>
        <strain evidence="1">FL966</strain>
    </source>
</reference>
<dbReference type="Proteomes" id="UP000789759">
    <property type="component" value="Unassembled WGS sequence"/>
</dbReference>
<accession>A0A9N9JML8</accession>
<proteinExistence type="predicted"/>
<dbReference type="EMBL" id="CAJVQA010026472">
    <property type="protein sequence ID" value="CAG8789181.1"/>
    <property type="molecule type" value="Genomic_DNA"/>
</dbReference>
<evidence type="ECO:0000313" key="2">
    <source>
        <dbReference type="Proteomes" id="UP000789759"/>
    </source>
</evidence>
<organism evidence="1 2">
    <name type="scientific">Cetraspora pellucida</name>
    <dbReference type="NCBI Taxonomy" id="1433469"/>
    <lineage>
        <taxon>Eukaryota</taxon>
        <taxon>Fungi</taxon>
        <taxon>Fungi incertae sedis</taxon>
        <taxon>Mucoromycota</taxon>
        <taxon>Glomeromycotina</taxon>
        <taxon>Glomeromycetes</taxon>
        <taxon>Diversisporales</taxon>
        <taxon>Gigasporaceae</taxon>
        <taxon>Cetraspora</taxon>
    </lineage>
</organism>
<keyword evidence="2" id="KW-1185">Reference proteome</keyword>
<comment type="caution">
    <text evidence="1">The sequence shown here is derived from an EMBL/GenBank/DDBJ whole genome shotgun (WGS) entry which is preliminary data.</text>
</comment>